<reference evidence="1 2" key="1">
    <citation type="journal article" date="2021" name="Sci. Rep.">
        <title>The genome of the diatom Chaetoceros tenuissimus carries an ancient integrated fragment of an extant virus.</title>
        <authorList>
            <person name="Hongo Y."/>
            <person name="Kimura K."/>
            <person name="Takaki Y."/>
            <person name="Yoshida Y."/>
            <person name="Baba S."/>
            <person name="Kobayashi G."/>
            <person name="Nagasaki K."/>
            <person name="Hano T."/>
            <person name="Tomaru Y."/>
        </authorList>
    </citation>
    <scope>NUCLEOTIDE SEQUENCE [LARGE SCALE GENOMIC DNA]</scope>
    <source>
        <strain evidence="1 2">NIES-3715</strain>
    </source>
</reference>
<protein>
    <submittedName>
        <fullName evidence="1">Uncharacterized protein</fullName>
    </submittedName>
</protein>
<keyword evidence="2" id="KW-1185">Reference proteome</keyword>
<accession>A0AAD3CRM8</accession>
<name>A0AAD3CRM8_9STRA</name>
<dbReference type="AlphaFoldDB" id="A0AAD3CRM8"/>
<dbReference type="Proteomes" id="UP001054902">
    <property type="component" value="Unassembled WGS sequence"/>
</dbReference>
<sequence length="114" mass="13260">MNTNLSRSILKKSYDLRRLPHEGKPSKTMMKSKDAYRLIKGDGDCWREIVCCNPNNPSEEHFVCFESEKTGRKIAEPPTGASKVIYLKDAVREKRLKGCDHKRKNRISSMYKRK</sequence>
<evidence type="ECO:0000313" key="2">
    <source>
        <dbReference type="Proteomes" id="UP001054902"/>
    </source>
</evidence>
<evidence type="ECO:0000313" key="1">
    <source>
        <dbReference type="EMBL" id="GFH50921.1"/>
    </source>
</evidence>
<proteinExistence type="predicted"/>
<comment type="caution">
    <text evidence="1">The sequence shown here is derived from an EMBL/GenBank/DDBJ whole genome shotgun (WGS) entry which is preliminary data.</text>
</comment>
<gene>
    <name evidence="1" type="ORF">CTEN210_07397</name>
</gene>
<organism evidence="1 2">
    <name type="scientific">Chaetoceros tenuissimus</name>
    <dbReference type="NCBI Taxonomy" id="426638"/>
    <lineage>
        <taxon>Eukaryota</taxon>
        <taxon>Sar</taxon>
        <taxon>Stramenopiles</taxon>
        <taxon>Ochrophyta</taxon>
        <taxon>Bacillariophyta</taxon>
        <taxon>Coscinodiscophyceae</taxon>
        <taxon>Chaetocerotophycidae</taxon>
        <taxon>Chaetocerotales</taxon>
        <taxon>Chaetocerotaceae</taxon>
        <taxon>Chaetoceros</taxon>
    </lineage>
</organism>
<dbReference type="EMBL" id="BLLK01000045">
    <property type="protein sequence ID" value="GFH50921.1"/>
    <property type="molecule type" value="Genomic_DNA"/>
</dbReference>